<dbReference type="Proteomes" id="UP000218890">
    <property type="component" value="Chromosome"/>
</dbReference>
<organism evidence="1 2">
    <name type="scientific">Halorhodospira halochloris</name>
    <name type="common">Ectothiorhodospira halochloris</name>
    <dbReference type="NCBI Taxonomy" id="1052"/>
    <lineage>
        <taxon>Bacteria</taxon>
        <taxon>Pseudomonadati</taxon>
        <taxon>Pseudomonadota</taxon>
        <taxon>Gammaproteobacteria</taxon>
        <taxon>Chromatiales</taxon>
        <taxon>Ectothiorhodospiraceae</taxon>
        <taxon>Halorhodospira</taxon>
    </lineage>
</organism>
<sequence length="174" mass="19602">MSTPVQTFQKYYRFEREKGKEGIWIYVTRSRVDGNGAPPGIERDVAATAILLLSQDDMLIKDLTINPSCALPDNDGVEQGELKYLHDIYSERFPMLYAAAMAAALSMAHYYGCSRVRGYLSPQEVRILPKLFPINCCGGREFYGYTAQILDRAAQRMPVFYELIVIAAEQLEGS</sequence>
<protein>
    <submittedName>
        <fullName evidence="1">Uncharacterized protein</fullName>
    </submittedName>
</protein>
<name>A0A0X8X669_HALHR</name>
<dbReference type="RefSeq" id="WP_096406159.1">
    <property type="nucleotide sequence ID" value="NZ_AP017372.2"/>
</dbReference>
<gene>
    <name evidence="1" type="ORF">HH1059_23150</name>
</gene>
<proteinExistence type="predicted"/>
<dbReference type="EMBL" id="AP017372">
    <property type="protein sequence ID" value="BAU56385.2"/>
    <property type="molecule type" value="Genomic_DNA"/>
</dbReference>
<dbReference type="AlphaFoldDB" id="A0A0X8X669"/>
<evidence type="ECO:0000313" key="2">
    <source>
        <dbReference type="Proteomes" id="UP000218890"/>
    </source>
</evidence>
<accession>A0A0X8X669</accession>
<dbReference type="OrthoDB" id="9861594at2"/>
<evidence type="ECO:0000313" key="1">
    <source>
        <dbReference type="EMBL" id="BAU56385.2"/>
    </source>
</evidence>
<dbReference type="KEGG" id="hhk:HH1059_23150"/>
<reference evidence="1" key="1">
    <citation type="submission" date="2016-02" db="EMBL/GenBank/DDBJ databases">
        <title>Halorhodospira halochloris DSM-1059 complete genome, version 2.</title>
        <authorList>
            <person name="Tsukatani Y."/>
        </authorList>
    </citation>
    <scope>NUCLEOTIDE SEQUENCE</scope>
    <source>
        <strain evidence="1">DSM 1059</strain>
    </source>
</reference>
<keyword evidence="2" id="KW-1185">Reference proteome</keyword>